<name>A0ABR0ESF0_ZASCE</name>
<keyword evidence="1" id="KW-0812">Transmembrane</keyword>
<evidence type="ECO:0000313" key="2">
    <source>
        <dbReference type="EMBL" id="KAK4504412.1"/>
    </source>
</evidence>
<evidence type="ECO:0000256" key="1">
    <source>
        <dbReference type="SAM" id="Phobius"/>
    </source>
</evidence>
<keyword evidence="3" id="KW-1185">Reference proteome</keyword>
<feature type="transmembrane region" description="Helical" evidence="1">
    <location>
        <begin position="147"/>
        <end position="168"/>
    </location>
</feature>
<organism evidence="2 3">
    <name type="scientific">Zasmidium cellare</name>
    <name type="common">Wine cellar mold</name>
    <name type="synonym">Racodium cellare</name>
    <dbReference type="NCBI Taxonomy" id="395010"/>
    <lineage>
        <taxon>Eukaryota</taxon>
        <taxon>Fungi</taxon>
        <taxon>Dikarya</taxon>
        <taxon>Ascomycota</taxon>
        <taxon>Pezizomycotina</taxon>
        <taxon>Dothideomycetes</taxon>
        <taxon>Dothideomycetidae</taxon>
        <taxon>Mycosphaerellales</taxon>
        <taxon>Mycosphaerellaceae</taxon>
        <taxon>Zasmidium</taxon>
    </lineage>
</organism>
<gene>
    <name evidence="2" type="ORF">PRZ48_005328</name>
</gene>
<sequence length="183" mass="20986">MTPLDTAITLIRAALIGRSILTFCFPSLLQTLTDHSYHAALIPPPEQVKNSQLLLLIWIDFIAHFLLIHGLAQIAFFAFGLRILQRHPPAIAQHSLWNLTWARALCAPSFARDELTPRWCLYGLVSRAMLTGLWFWVFGYFYTPSGWLAWFVFFVGVGYLVDNGMLLMERKAVEVQRYLDTLE</sequence>
<protein>
    <submittedName>
        <fullName evidence="2">Uncharacterized protein</fullName>
    </submittedName>
</protein>
<keyword evidence="1" id="KW-0472">Membrane</keyword>
<keyword evidence="1" id="KW-1133">Transmembrane helix</keyword>
<dbReference type="Proteomes" id="UP001305779">
    <property type="component" value="Unassembled WGS sequence"/>
</dbReference>
<accession>A0ABR0ESF0</accession>
<feature type="transmembrane region" description="Helical" evidence="1">
    <location>
        <begin position="53"/>
        <end position="79"/>
    </location>
</feature>
<dbReference type="EMBL" id="JAXOVC010000003">
    <property type="protein sequence ID" value="KAK4504412.1"/>
    <property type="molecule type" value="Genomic_DNA"/>
</dbReference>
<comment type="caution">
    <text evidence="2">The sequence shown here is derived from an EMBL/GenBank/DDBJ whole genome shotgun (WGS) entry which is preliminary data.</text>
</comment>
<feature type="transmembrane region" description="Helical" evidence="1">
    <location>
        <begin position="119"/>
        <end position="141"/>
    </location>
</feature>
<reference evidence="2 3" key="1">
    <citation type="journal article" date="2023" name="G3 (Bethesda)">
        <title>A chromosome-level genome assembly of Zasmidium syzygii isolated from banana leaves.</title>
        <authorList>
            <person name="van Westerhoven A.C."/>
            <person name="Mehrabi R."/>
            <person name="Talebi R."/>
            <person name="Steentjes M.B.F."/>
            <person name="Corcolon B."/>
            <person name="Chong P.A."/>
            <person name="Kema G.H.J."/>
            <person name="Seidl M.F."/>
        </authorList>
    </citation>
    <scope>NUCLEOTIDE SEQUENCE [LARGE SCALE GENOMIC DNA]</scope>
    <source>
        <strain evidence="2 3">P124</strain>
    </source>
</reference>
<proteinExistence type="predicted"/>
<evidence type="ECO:0000313" key="3">
    <source>
        <dbReference type="Proteomes" id="UP001305779"/>
    </source>
</evidence>